<sequence>MVAIGIDLGTVCSCVAVWLKSDVQVIPNEQGSSITPSYVAFTPRERLIGEPAKSQASVNATNTVFGAKRLIGRTFDDVGLQMDLRHFPFSVINQNGKPKICINYRYKKRVFAPEEISAMIIFRMKEIAENFLGCKVDKAVITVPAYFNDSQRQATRLAGEISGLEVIRIINEPTAAALAYGLNNDLKGERNVLVYDLGGGTFDVSILSISEDSVYQVKSTAGNSRLGGEDFDNRLVAYFIEDFRKRYKKEVKSARALRRLKCAAEKAKRLLTSAVEAVVQIESLSDGIDYKGLVTRVLFEELCSDLFKDTLRSVERALMDAGMMKNDIDDVILVGGSTRIPKIRKMLSEYFDGKEPMGSINPDEAIACGAAIHAAMLSGEKNEKMKDLLLIDVVPLSLGVETAHGLMYKVIQRNTPIPCKQVKEITTLEDYQISMTIEIFEGERSLTKDNHLLGVFELHNIPPVPRGVAKVDVTFDIDVNGILTVSARDRSTGNCKSVTIKNVNRLTQQEICRMVTDAAKFREEDEENRRRLEVRNQLETYIYNVKRSVVESLVELSGDECTEMIGECKAAISWLDENPDCLREEYERKMSELLRCWSFKIRMVDHAAHRAKRQRNDSLAYDAENQHTSIEILDVH</sequence>
<dbReference type="InterPro" id="IPR013126">
    <property type="entry name" value="Hsp_70_fam"/>
</dbReference>
<dbReference type="GO" id="GO:0006950">
    <property type="term" value="P:response to stress"/>
    <property type="evidence" value="ECO:0007669"/>
    <property type="project" value="UniProtKB-ARBA"/>
</dbReference>
<dbReference type="Gene3D" id="3.90.640.10">
    <property type="entry name" value="Actin, Chain A, domain 4"/>
    <property type="match status" value="1"/>
</dbReference>
<dbReference type="Gene3D" id="3.30.30.30">
    <property type="match status" value="1"/>
</dbReference>
<proteinExistence type="inferred from homology"/>
<evidence type="ECO:0000256" key="3">
    <source>
        <dbReference type="ARBA" id="ARBA00022840"/>
    </source>
</evidence>
<dbReference type="SUPFAM" id="SSF100934">
    <property type="entry name" value="Heat shock protein 70kD (HSP70), C-terminal subdomain"/>
    <property type="match status" value="1"/>
</dbReference>
<accession>A0AAU9TCP1</accession>
<dbReference type="SUPFAM" id="SSF53067">
    <property type="entry name" value="Actin-like ATPase domain"/>
    <property type="match status" value="2"/>
</dbReference>
<name>A0AAU9TCP1_EUPED</name>
<dbReference type="PRINTS" id="PR00301">
    <property type="entry name" value="HEATSHOCK70"/>
</dbReference>
<organism evidence="5 6">
    <name type="scientific">Euphydryas editha</name>
    <name type="common">Edith's checkerspot</name>
    <dbReference type="NCBI Taxonomy" id="104508"/>
    <lineage>
        <taxon>Eukaryota</taxon>
        <taxon>Metazoa</taxon>
        <taxon>Ecdysozoa</taxon>
        <taxon>Arthropoda</taxon>
        <taxon>Hexapoda</taxon>
        <taxon>Insecta</taxon>
        <taxon>Pterygota</taxon>
        <taxon>Neoptera</taxon>
        <taxon>Endopterygota</taxon>
        <taxon>Lepidoptera</taxon>
        <taxon>Glossata</taxon>
        <taxon>Ditrysia</taxon>
        <taxon>Papilionoidea</taxon>
        <taxon>Nymphalidae</taxon>
        <taxon>Nymphalinae</taxon>
        <taxon>Euphydryas</taxon>
    </lineage>
</organism>
<reference evidence="5" key="1">
    <citation type="submission" date="2022-03" db="EMBL/GenBank/DDBJ databases">
        <authorList>
            <person name="Tunstrom K."/>
        </authorList>
    </citation>
    <scope>NUCLEOTIDE SEQUENCE</scope>
</reference>
<dbReference type="FunFam" id="3.30.420.40:FF:000026">
    <property type="entry name" value="Heat shock protein 70"/>
    <property type="match status" value="1"/>
</dbReference>
<comment type="similarity">
    <text evidence="1 4">Belongs to the heat shock protein 70 family.</text>
</comment>
<keyword evidence="3 4" id="KW-0067">ATP-binding</keyword>
<dbReference type="NCBIfam" id="NF001413">
    <property type="entry name" value="PRK00290.1"/>
    <property type="match status" value="1"/>
</dbReference>
<dbReference type="PANTHER" id="PTHR19375">
    <property type="entry name" value="HEAT SHOCK PROTEIN 70KDA"/>
    <property type="match status" value="1"/>
</dbReference>
<dbReference type="GO" id="GO:0140662">
    <property type="term" value="F:ATP-dependent protein folding chaperone"/>
    <property type="evidence" value="ECO:0007669"/>
    <property type="project" value="InterPro"/>
</dbReference>
<dbReference type="GO" id="GO:0005524">
    <property type="term" value="F:ATP binding"/>
    <property type="evidence" value="ECO:0007669"/>
    <property type="project" value="UniProtKB-KW"/>
</dbReference>
<gene>
    <name evidence="5" type="ORF">EEDITHA_LOCUS144</name>
</gene>
<dbReference type="PROSITE" id="PS01036">
    <property type="entry name" value="HSP70_3"/>
    <property type="match status" value="1"/>
</dbReference>
<dbReference type="Gene3D" id="2.60.34.10">
    <property type="entry name" value="Substrate Binding Domain Of DNAk, Chain A, domain 1"/>
    <property type="match status" value="1"/>
</dbReference>
<dbReference type="FunFam" id="3.90.640.10:FF:000002">
    <property type="entry name" value="Heat shock 70 kDa"/>
    <property type="match status" value="1"/>
</dbReference>
<dbReference type="InterPro" id="IPR029048">
    <property type="entry name" value="HSP70_C_sf"/>
</dbReference>
<dbReference type="EMBL" id="CAKOGL010000001">
    <property type="protein sequence ID" value="CAH2083447.1"/>
    <property type="molecule type" value="Genomic_DNA"/>
</dbReference>
<evidence type="ECO:0000313" key="6">
    <source>
        <dbReference type="Proteomes" id="UP001153954"/>
    </source>
</evidence>
<dbReference type="InterPro" id="IPR018181">
    <property type="entry name" value="Heat_shock_70_CS"/>
</dbReference>
<dbReference type="FunFam" id="3.30.30.30:FF:000001">
    <property type="entry name" value="heat shock 70 kDa protein-like"/>
    <property type="match status" value="1"/>
</dbReference>
<evidence type="ECO:0000313" key="5">
    <source>
        <dbReference type="EMBL" id="CAH2083447.1"/>
    </source>
</evidence>
<dbReference type="PROSITE" id="PS00329">
    <property type="entry name" value="HSP70_2"/>
    <property type="match status" value="1"/>
</dbReference>
<keyword evidence="6" id="KW-1185">Reference proteome</keyword>
<dbReference type="Proteomes" id="UP001153954">
    <property type="component" value="Unassembled WGS sequence"/>
</dbReference>
<evidence type="ECO:0000256" key="2">
    <source>
        <dbReference type="ARBA" id="ARBA00022741"/>
    </source>
</evidence>
<comment type="caution">
    <text evidence="5">The sequence shown here is derived from an EMBL/GenBank/DDBJ whole genome shotgun (WGS) entry which is preliminary data.</text>
</comment>
<dbReference type="FunFam" id="2.60.34.10:FF:000023">
    <property type="entry name" value="70 kDa heat shock cognate protein"/>
    <property type="match status" value="1"/>
</dbReference>
<dbReference type="Gene3D" id="1.20.1270.10">
    <property type="match status" value="1"/>
</dbReference>
<dbReference type="AlphaFoldDB" id="A0AAU9TCP1"/>
<dbReference type="InterPro" id="IPR029047">
    <property type="entry name" value="HSP70_peptide-bd_sf"/>
</dbReference>
<dbReference type="InterPro" id="IPR043129">
    <property type="entry name" value="ATPase_NBD"/>
</dbReference>
<evidence type="ECO:0000256" key="1">
    <source>
        <dbReference type="ARBA" id="ARBA00007381"/>
    </source>
</evidence>
<dbReference type="SUPFAM" id="SSF100920">
    <property type="entry name" value="Heat shock protein 70kD (HSP70), peptide-binding domain"/>
    <property type="match status" value="1"/>
</dbReference>
<dbReference type="Pfam" id="PF00012">
    <property type="entry name" value="HSP70"/>
    <property type="match status" value="1"/>
</dbReference>
<protein>
    <submittedName>
        <fullName evidence="5">Uncharacterized protein</fullName>
    </submittedName>
</protein>
<dbReference type="Gene3D" id="3.30.420.40">
    <property type="match status" value="2"/>
</dbReference>
<evidence type="ECO:0000256" key="4">
    <source>
        <dbReference type="RuleBase" id="RU003322"/>
    </source>
</evidence>
<keyword evidence="2 4" id="KW-0547">Nucleotide-binding</keyword>